<dbReference type="InterPro" id="IPR033244">
    <property type="entry name" value="MED32"/>
</dbReference>
<dbReference type="GO" id="GO:0016592">
    <property type="term" value="C:mediator complex"/>
    <property type="evidence" value="ECO:0007669"/>
    <property type="project" value="InterPro"/>
</dbReference>
<evidence type="ECO:0000256" key="1">
    <source>
        <dbReference type="SAM" id="MobiDB-lite"/>
    </source>
</evidence>
<dbReference type="AlphaFoldDB" id="A0A6V7NR94"/>
<dbReference type="GO" id="GO:0009631">
    <property type="term" value="P:cold acclimation"/>
    <property type="evidence" value="ECO:0007669"/>
    <property type="project" value="InterPro"/>
</dbReference>
<evidence type="ECO:0008006" key="3">
    <source>
        <dbReference type="Google" id="ProtNLM"/>
    </source>
</evidence>
<gene>
    <name evidence="2" type="ORF">CB5_LOCUS4342</name>
</gene>
<feature type="compositionally biased region" description="Acidic residues" evidence="1">
    <location>
        <begin position="139"/>
        <end position="149"/>
    </location>
</feature>
<accession>A0A6V7NR94</accession>
<name>A0A6V7NR94_ANACO</name>
<sequence length="149" mass="15705">MDRLVDEMSEAYKNLAAAAVIEARVAADAGGGEVPRTAAYVAALEELKERWELFGASCDRAEGRSTRRSGAECGLFFPDAAAAAAAAMEEEGKGSAAMGHGVGRWMIVDAWIVVDEEVIEVAAMEKKAEGAPPSAPGSEQEEEQLGFKK</sequence>
<feature type="region of interest" description="Disordered" evidence="1">
    <location>
        <begin position="126"/>
        <end position="149"/>
    </location>
</feature>
<proteinExistence type="predicted"/>
<dbReference type="GO" id="GO:0048364">
    <property type="term" value="P:root development"/>
    <property type="evidence" value="ECO:0007669"/>
    <property type="project" value="InterPro"/>
</dbReference>
<dbReference type="GO" id="GO:0010150">
    <property type="term" value="P:leaf senescence"/>
    <property type="evidence" value="ECO:0007669"/>
    <property type="project" value="InterPro"/>
</dbReference>
<protein>
    <recommendedName>
        <fullName evidence="3">Mediator of RNA polymerase II transcription subunit 32</fullName>
    </recommendedName>
</protein>
<organism evidence="2">
    <name type="scientific">Ananas comosus var. bracteatus</name>
    <name type="common">red pineapple</name>
    <dbReference type="NCBI Taxonomy" id="296719"/>
    <lineage>
        <taxon>Eukaryota</taxon>
        <taxon>Viridiplantae</taxon>
        <taxon>Streptophyta</taxon>
        <taxon>Embryophyta</taxon>
        <taxon>Tracheophyta</taxon>
        <taxon>Spermatophyta</taxon>
        <taxon>Magnoliopsida</taxon>
        <taxon>Liliopsida</taxon>
        <taxon>Poales</taxon>
        <taxon>Bromeliaceae</taxon>
        <taxon>Bromelioideae</taxon>
        <taxon>Ananas</taxon>
    </lineage>
</organism>
<dbReference type="EMBL" id="LR862141">
    <property type="protein sequence ID" value="CAD1821131.1"/>
    <property type="molecule type" value="Genomic_DNA"/>
</dbReference>
<dbReference type="PANTHER" id="PTHR35989:SF1">
    <property type="entry name" value="MEDIATOR OF RNA POLYMERASE II TRANSCRIPTION SUBUNIT 32"/>
    <property type="match status" value="1"/>
</dbReference>
<reference evidence="2" key="1">
    <citation type="submission" date="2020-07" db="EMBL/GenBank/DDBJ databases">
        <authorList>
            <person name="Lin J."/>
        </authorList>
    </citation>
    <scope>NUCLEOTIDE SEQUENCE</scope>
</reference>
<evidence type="ECO:0000313" key="2">
    <source>
        <dbReference type="EMBL" id="CAD1821131.1"/>
    </source>
</evidence>
<dbReference type="GO" id="GO:0006355">
    <property type="term" value="P:regulation of DNA-templated transcription"/>
    <property type="evidence" value="ECO:0007669"/>
    <property type="project" value="InterPro"/>
</dbReference>
<dbReference type="PANTHER" id="PTHR35989">
    <property type="entry name" value="MEDIATOR OF RNA POLYMERASE II TRANSCRIPTION SUBUNIT 32"/>
    <property type="match status" value="1"/>
</dbReference>